<dbReference type="AlphaFoldDB" id="A0A4U5P9M1"/>
<gene>
    <name evidence="1" type="ORF">L596_007327</name>
</gene>
<sequence length="81" mass="9283">MLHVTRFSAQHNDGPVLELAYRGWLRVRLEPPGASRVGSQNRNRVLIAPDVLLRPPSKLYFPFFDCYGSKHSNAYCKLLLQ</sequence>
<proteinExistence type="predicted"/>
<protein>
    <submittedName>
        <fullName evidence="1">Uncharacterized protein</fullName>
    </submittedName>
</protein>
<name>A0A4U5P9M1_STECR</name>
<dbReference type="EMBL" id="AZBU02000002">
    <property type="protein sequence ID" value="TKR92731.1"/>
    <property type="molecule type" value="Genomic_DNA"/>
</dbReference>
<organism evidence="1 2">
    <name type="scientific">Steinernema carpocapsae</name>
    <name type="common">Entomopathogenic nematode</name>
    <dbReference type="NCBI Taxonomy" id="34508"/>
    <lineage>
        <taxon>Eukaryota</taxon>
        <taxon>Metazoa</taxon>
        <taxon>Ecdysozoa</taxon>
        <taxon>Nematoda</taxon>
        <taxon>Chromadorea</taxon>
        <taxon>Rhabditida</taxon>
        <taxon>Tylenchina</taxon>
        <taxon>Panagrolaimomorpha</taxon>
        <taxon>Strongyloidoidea</taxon>
        <taxon>Steinernematidae</taxon>
        <taxon>Steinernema</taxon>
    </lineage>
</organism>
<accession>A0A4U5P9M1</accession>
<evidence type="ECO:0000313" key="2">
    <source>
        <dbReference type="Proteomes" id="UP000298663"/>
    </source>
</evidence>
<keyword evidence="2" id="KW-1185">Reference proteome</keyword>
<dbReference type="Proteomes" id="UP000298663">
    <property type="component" value="Unassembled WGS sequence"/>
</dbReference>
<evidence type="ECO:0000313" key="1">
    <source>
        <dbReference type="EMBL" id="TKR92731.1"/>
    </source>
</evidence>
<comment type="caution">
    <text evidence="1">The sequence shown here is derived from an EMBL/GenBank/DDBJ whole genome shotgun (WGS) entry which is preliminary data.</text>
</comment>
<reference evidence="1 2" key="2">
    <citation type="journal article" date="2019" name="G3 (Bethesda)">
        <title>Hybrid Assembly of the Genome of the Entomopathogenic Nematode Steinernema carpocapsae Identifies the X-Chromosome.</title>
        <authorList>
            <person name="Serra L."/>
            <person name="Macchietto M."/>
            <person name="Macias-Munoz A."/>
            <person name="McGill C.J."/>
            <person name="Rodriguez I.M."/>
            <person name="Rodriguez B."/>
            <person name="Murad R."/>
            <person name="Mortazavi A."/>
        </authorList>
    </citation>
    <scope>NUCLEOTIDE SEQUENCE [LARGE SCALE GENOMIC DNA]</scope>
    <source>
        <strain evidence="1 2">ALL</strain>
    </source>
</reference>
<reference evidence="1 2" key="1">
    <citation type="journal article" date="2015" name="Genome Biol.">
        <title>Comparative genomics of Steinernema reveals deeply conserved gene regulatory networks.</title>
        <authorList>
            <person name="Dillman A.R."/>
            <person name="Macchietto M."/>
            <person name="Porter C.F."/>
            <person name="Rogers A."/>
            <person name="Williams B."/>
            <person name="Antoshechkin I."/>
            <person name="Lee M.M."/>
            <person name="Goodwin Z."/>
            <person name="Lu X."/>
            <person name="Lewis E.E."/>
            <person name="Goodrich-Blair H."/>
            <person name="Stock S.P."/>
            <person name="Adams B.J."/>
            <person name="Sternberg P.W."/>
            <person name="Mortazavi A."/>
        </authorList>
    </citation>
    <scope>NUCLEOTIDE SEQUENCE [LARGE SCALE GENOMIC DNA]</scope>
    <source>
        <strain evidence="1 2">ALL</strain>
    </source>
</reference>